<feature type="domain" description="WWE" evidence="8">
    <location>
        <begin position="59"/>
        <end position="138"/>
    </location>
</feature>
<dbReference type="GO" id="GO:0005840">
    <property type="term" value="C:ribosome"/>
    <property type="evidence" value="ECO:0007669"/>
    <property type="project" value="UniProtKB-KW"/>
</dbReference>
<evidence type="ECO:0000256" key="1">
    <source>
        <dbReference type="ARBA" id="ARBA00004123"/>
    </source>
</evidence>
<evidence type="ECO:0000256" key="5">
    <source>
        <dbReference type="ARBA" id="ARBA00023242"/>
    </source>
</evidence>
<feature type="repeat" description="WD" evidence="6">
    <location>
        <begin position="291"/>
        <end position="332"/>
    </location>
</feature>
<dbReference type="AlphaFoldDB" id="A0A1G4I2G9"/>
<evidence type="ECO:0000313" key="9">
    <source>
        <dbReference type="EMBL" id="SCU65937.1"/>
    </source>
</evidence>
<dbReference type="SUPFAM" id="SSF117839">
    <property type="entry name" value="WWE domain"/>
    <property type="match status" value="1"/>
</dbReference>
<dbReference type="GO" id="GO:0005730">
    <property type="term" value="C:nucleolus"/>
    <property type="evidence" value="ECO:0007669"/>
    <property type="project" value="TreeGrafter"/>
</dbReference>
<dbReference type="RefSeq" id="XP_067077449.1">
    <property type="nucleotide sequence ID" value="XM_067221348.1"/>
</dbReference>
<dbReference type="VEuPathDB" id="TriTrypDB:TEOVI_000893200"/>
<evidence type="ECO:0000256" key="2">
    <source>
        <dbReference type="ARBA" id="ARBA00022574"/>
    </source>
</evidence>
<dbReference type="PROSITE" id="PS50082">
    <property type="entry name" value="WD_REPEATS_2"/>
    <property type="match status" value="4"/>
</dbReference>
<keyword evidence="10" id="KW-1185">Reference proteome</keyword>
<reference evidence="9" key="1">
    <citation type="submission" date="2016-09" db="EMBL/GenBank/DDBJ databases">
        <authorList>
            <person name="Hebert L."/>
            <person name="Moumen B."/>
        </authorList>
    </citation>
    <scope>NUCLEOTIDE SEQUENCE [LARGE SCALE GENOMIC DNA]</scope>
    <source>
        <strain evidence="9">OVI</strain>
    </source>
</reference>
<comment type="caution">
    <text evidence="9">The sequence shown here is derived from an EMBL/GenBank/DDBJ whole genome shotgun (WGS) entry which is preliminary data.</text>
</comment>
<keyword evidence="4" id="KW-0687">Ribonucleoprotein</keyword>
<keyword evidence="5" id="KW-0539">Nucleus</keyword>
<dbReference type="InterPro" id="IPR036322">
    <property type="entry name" value="WD40_repeat_dom_sf"/>
</dbReference>
<accession>A0A1G4I2G9</accession>
<evidence type="ECO:0000256" key="6">
    <source>
        <dbReference type="PROSITE-ProRule" id="PRU00221"/>
    </source>
</evidence>
<feature type="repeat" description="WD" evidence="6">
    <location>
        <begin position="378"/>
        <end position="419"/>
    </location>
</feature>
<dbReference type="InterPro" id="IPR015943">
    <property type="entry name" value="WD40/YVTN_repeat-like_dom_sf"/>
</dbReference>
<dbReference type="Pfam" id="PF00400">
    <property type="entry name" value="WD40"/>
    <property type="match status" value="4"/>
</dbReference>
<dbReference type="InterPro" id="IPR019775">
    <property type="entry name" value="WD40_repeat_CS"/>
</dbReference>
<dbReference type="PROSITE" id="PS50294">
    <property type="entry name" value="WD_REPEATS_REGION"/>
    <property type="match status" value="3"/>
</dbReference>
<organism evidence="9 10">
    <name type="scientific">Trypanosoma equiperdum</name>
    <dbReference type="NCBI Taxonomy" id="5694"/>
    <lineage>
        <taxon>Eukaryota</taxon>
        <taxon>Discoba</taxon>
        <taxon>Euglenozoa</taxon>
        <taxon>Kinetoplastea</taxon>
        <taxon>Metakinetoplastina</taxon>
        <taxon>Trypanosomatida</taxon>
        <taxon>Trypanosomatidae</taxon>
        <taxon>Trypanosoma</taxon>
    </lineage>
</organism>
<evidence type="ECO:0000313" key="10">
    <source>
        <dbReference type="Proteomes" id="UP000195570"/>
    </source>
</evidence>
<dbReference type="Proteomes" id="UP000195570">
    <property type="component" value="Unassembled WGS sequence"/>
</dbReference>
<dbReference type="PROSITE" id="PS50918">
    <property type="entry name" value="WWE"/>
    <property type="match status" value="1"/>
</dbReference>
<dbReference type="SUPFAM" id="SSF50978">
    <property type="entry name" value="WD40 repeat-like"/>
    <property type="match status" value="1"/>
</dbReference>
<feature type="region of interest" description="Disordered" evidence="7">
    <location>
        <begin position="147"/>
        <end position="172"/>
    </location>
</feature>
<evidence type="ECO:0000259" key="8">
    <source>
        <dbReference type="PROSITE" id="PS50918"/>
    </source>
</evidence>
<dbReference type="PROSITE" id="PS00678">
    <property type="entry name" value="WD_REPEATS_1"/>
    <property type="match status" value="1"/>
</dbReference>
<dbReference type="PANTHER" id="PTHR19848">
    <property type="entry name" value="WD40 REPEAT PROTEIN"/>
    <property type="match status" value="1"/>
</dbReference>
<feature type="repeat" description="WD" evidence="6">
    <location>
        <begin position="463"/>
        <end position="502"/>
    </location>
</feature>
<feature type="region of interest" description="Disordered" evidence="7">
    <location>
        <begin position="1"/>
        <end position="33"/>
    </location>
</feature>
<dbReference type="GeneID" id="92382866"/>
<dbReference type="InterPro" id="IPR001680">
    <property type="entry name" value="WD40_rpt"/>
</dbReference>
<feature type="repeat" description="WD" evidence="6">
    <location>
        <begin position="421"/>
        <end position="462"/>
    </location>
</feature>
<evidence type="ECO:0000256" key="7">
    <source>
        <dbReference type="SAM" id="MobiDB-lite"/>
    </source>
</evidence>
<sequence>MGGGGSIPRKKATSARQVSTDRSVRRLQTKRRVGEPRFNGIGYVTIPLCIQEDLPPPPEDDDAPDDSTRKFAWFVEDLDMPGEWELYPPDACERLDEARRSNMTECLVVVKKRMCTVNLVKMEHLCAGSNARPRQVKRVEVEVSNGTTTYQEKRKVPNDPFAEDSPRETPSPMELFESEENAVHDVGSATTTTTTKAEPEKVPNLVRSILTEKTTSYAMSLTSNGTTVFSGTKAQMLRWDLKTAEVTAEFDVQDSVVLSNALSHDERHVVAGRSDCTASMHSVDGSTSCVFSGHQRKVYGVDFLLGDDRVATASMDCTVRIWDASTSTCVQTIGCSAASVFTVVTSDLNNHFALSAGDDNIIYAHDLRSGGDCVIDRFIDHASTVWCCALRNDEQVFASCGIDGVIRVWDIRKSSSPTLLLRHHEKPVHMVKFTPRGRAILSCGRDDNMRLTDAMTGEPLWRAVAHRRFVYRIAFSKEKKFILSSGGDHRVNVWNYDYIDRM</sequence>
<dbReference type="SMART" id="SM00320">
    <property type="entry name" value="WD40"/>
    <property type="match status" value="6"/>
</dbReference>
<dbReference type="EMBL" id="CZPT02000463">
    <property type="protein sequence ID" value="SCU65937.1"/>
    <property type="molecule type" value="Genomic_DNA"/>
</dbReference>
<evidence type="ECO:0000256" key="3">
    <source>
        <dbReference type="ARBA" id="ARBA00022737"/>
    </source>
</evidence>
<gene>
    <name evidence="9" type="ORF">TEOVI_000893200</name>
</gene>
<dbReference type="InterPro" id="IPR004170">
    <property type="entry name" value="WWE_dom"/>
</dbReference>
<keyword evidence="4" id="KW-0689">Ribosomal protein</keyword>
<proteinExistence type="predicted"/>
<evidence type="ECO:0000256" key="4">
    <source>
        <dbReference type="ARBA" id="ARBA00022980"/>
    </source>
</evidence>
<dbReference type="Pfam" id="PF02825">
    <property type="entry name" value="WWE"/>
    <property type="match status" value="1"/>
</dbReference>
<dbReference type="Gene3D" id="2.130.10.10">
    <property type="entry name" value="YVTN repeat-like/Quinoprotein amine dehydrogenase"/>
    <property type="match status" value="2"/>
</dbReference>
<comment type="subcellular location">
    <subcellularLocation>
        <location evidence="1">Nucleus</location>
    </subcellularLocation>
</comment>
<keyword evidence="3" id="KW-0677">Repeat</keyword>
<protein>
    <submittedName>
        <fullName evidence="9">WD domain, G-beta repeat, putative</fullName>
    </submittedName>
</protein>
<dbReference type="CDD" id="cd00200">
    <property type="entry name" value="WD40"/>
    <property type="match status" value="1"/>
</dbReference>
<name>A0A1G4I2G9_TRYEQ</name>
<dbReference type="PANTHER" id="PTHR19848:SF0">
    <property type="entry name" value="NOTCHLESS PROTEIN HOMOLOG 1"/>
    <property type="match status" value="1"/>
</dbReference>
<keyword evidence="2 6" id="KW-0853">WD repeat</keyword>
<dbReference type="GO" id="GO:0000027">
    <property type="term" value="P:ribosomal large subunit assembly"/>
    <property type="evidence" value="ECO:0007669"/>
    <property type="project" value="TreeGrafter"/>
</dbReference>
<dbReference type="InterPro" id="IPR037197">
    <property type="entry name" value="WWE_dom_sf"/>
</dbReference>